<organism evidence="2 3">
    <name type="scientific">Orchesella dallaii</name>
    <dbReference type="NCBI Taxonomy" id="48710"/>
    <lineage>
        <taxon>Eukaryota</taxon>
        <taxon>Metazoa</taxon>
        <taxon>Ecdysozoa</taxon>
        <taxon>Arthropoda</taxon>
        <taxon>Hexapoda</taxon>
        <taxon>Collembola</taxon>
        <taxon>Entomobryomorpha</taxon>
        <taxon>Entomobryoidea</taxon>
        <taxon>Orchesellidae</taxon>
        <taxon>Orchesellinae</taxon>
        <taxon>Orchesella</taxon>
    </lineage>
</organism>
<dbReference type="InterPro" id="IPR006170">
    <property type="entry name" value="PBP/GOBP"/>
</dbReference>
<comment type="caution">
    <text evidence="2">The sequence shown here is derived from an EMBL/GenBank/DDBJ whole genome shotgun (WGS) entry which is preliminary data.</text>
</comment>
<keyword evidence="3" id="KW-1185">Reference proteome</keyword>
<feature type="signal peptide" evidence="1">
    <location>
        <begin position="1"/>
        <end position="25"/>
    </location>
</feature>
<dbReference type="Proteomes" id="UP001642540">
    <property type="component" value="Unassembled WGS sequence"/>
</dbReference>
<dbReference type="Pfam" id="PF01395">
    <property type="entry name" value="PBP_GOBP"/>
    <property type="match status" value="1"/>
</dbReference>
<protein>
    <submittedName>
        <fullName evidence="2">Uncharacterized protein</fullName>
    </submittedName>
</protein>
<keyword evidence="1" id="KW-0732">Signal</keyword>
<reference evidence="2 3" key="1">
    <citation type="submission" date="2024-08" db="EMBL/GenBank/DDBJ databases">
        <authorList>
            <person name="Cucini C."/>
            <person name="Frati F."/>
        </authorList>
    </citation>
    <scope>NUCLEOTIDE SEQUENCE [LARGE SCALE GENOMIC DNA]</scope>
</reference>
<name>A0ABP1Q9Q4_9HEXA</name>
<dbReference type="Gene3D" id="1.10.238.20">
    <property type="entry name" value="Pheromone/general odorant binding protein domain"/>
    <property type="match status" value="1"/>
</dbReference>
<dbReference type="SUPFAM" id="SSF47565">
    <property type="entry name" value="Insect pheromone/odorant-binding proteins"/>
    <property type="match status" value="1"/>
</dbReference>
<sequence>MKFIWTSSLTLIAFCIVFLADLVRSDHKKVECAGHDISLSQQEIDAMKKCFDKIGITSLEDMKEDHLPCLAKCIMEDEGLLDEQGKPHKESIMRDIDTAVPEKMREKYKAAMEKCIDDHANDFSPDDELCTSYRPFIMCVLQAVNNICYVAD</sequence>
<dbReference type="InterPro" id="IPR036728">
    <property type="entry name" value="PBP_GOBP_sf"/>
</dbReference>
<dbReference type="EMBL" id="CAXLJM020000026">
    <property type="protein sequence ID" value="CAL8094107.1"/>
    <property type="molecule type" value="Genomic_DNA"/>
</dbReference>
<evidence type="ECO:0000313" key="3">
    <source>
        <dbReference type="Proteomes" id="UP001642540"/>
    </source>
</evidence>
<proteinExistence type="predicted"/>
<feature type="chain" id="PRO_5045947655" evidence="1">
    <location>
        <begin position="26"/>
        <end position="152"/>
    </location>
</feature>
<dbReference type="CDD" id="cd23992">
    <property type="entry name" value="PBP_GOBP"/>
    <property type="match status" value="1"/>
</dbReference>
<gene>
    <name evidence="2" type="ORF">ODALV1_LOCUS8698</name>
</gene>
<evidence type="ECO:0000256" key="1">
    <source>
        <dbReference type="SAM" id="SignalP"/>
    </source>
</evidence>
<evidence type="ECO:0000313" key="2">
    <source>
        <dbReference type="EMBL" id="CAL8094107.1"/>
    </source>
</evidence>
<accession>A0ABP1Q9Q4</accession>